<dbReference type="InterPro" id="IPR025388">
    <property type="entry name" value="Alginate_export_dom"/>
</dbReference>
<dbReference type="Pfam" id="PF13372">
    <property type="entry name" value="Alginate_exp"/>
    <property type="match status" value="1"/>
</dbReference>
<accession>A0A1E8CN56</accession>
<reference evidence="3" key="1">
    <citation type="submission" date="2016-07" db="EMBL/GenBank/DDBJ databases">
        <authorList>
            <person name="Florea S."/>
            <person name="Webb J.S."/>
            <person name="Jaromczyk J."/>
            <person name="Schardl C.L."/>
        </authorList>
    </citation>
    <scope>NUCLEOTIDE SEQUENCE [LARGE SCALE GENOMIC DNA]</scope>
    <source>
        <strain evidence="3">KCTC 42131</strain>
    </source>
</reference>
<evidence type="ECO:0000313" key="3">
    <source>
        <dbReference type="Proteomes" id="UP000175669"/>
    </source>
</evidence>
<evidence type="ECO:0000259" key="1">
    <source>
        <dbReference type="Pfam" id="PF13372"/>
    </source>
</evidence>
<dbReference type="Proteomes" id="UP000175669">
    <property type="component" value="Unassembled WGS sequence"/>
</dbReference>
<sequence>MLLTTATSTLAQTEPALGTALTSGSTNLSFRLRSEHVDDAGFIGDAAANTLRTRLSWRSGNWENMNLLLEMDSVTYLGDDRFNNTRNSNTRYPVVADPDGVDLNQAALQYRLDGGSVTAGRQRLLRGNQRFVGSVGWRQNEQTFDAIALNLTPTSTLELDYAWVNDTRRIFGPENGNPPAALDSDHHLLNARWRVSAELNLDFYSYSLAFSEAPALSSATHGLAVTGERELGTDTQVDYRIEYARQSDYRNNPNDYSADYVMVSAGIKISGVRAALSHEILGADSSAGMAVQTPLATLHAFQGWADKFLNTPAFGVRDTAVSLAGNIAGSNLTLAWHDYQADAGSLSLGQEVNIQVAKTFASRYTLAAKFASYQADRYSTDAQKFWLSAEARF</sequence>
<name>A0A1E8CN56_9GAMM</name>
<dbReference type="STRING" id="1524254.PHACT_03240"/>
<gene>
    <name evidence="2" type="ORF">PHACT_03240</name>
</gene>
<comment type="caution">
    <text evidence="2">The sequence shown here is derived from an EMBL/GenBank/DDBJ whole genome shotgun (WGS) entry which is preliminary data.</text>
</comment>
<dbReference type="Gene3D" id="2.40.160.10">
    <property type="entry name" value="Porin"/>
    <property type="match status" value="1"/>
</dbReference>
<evidence type="ECO:0000313" key="2">
    <source>
        <dbReference type="EMBL" id="OFE13901.1"/>
    </source>
</evidence>
<proteinExistence type="predicted"/>
<feature type="domain" description="Alginate export" evidence="1">
    <location>
        <begin position="28"/>
        <end position="247"/>
    </location>
</feature>
<dbReference type="EMBL" id="MASR01000001">
    <property type="protein sequence ID" value="OFE13901.1"/>
    <property type="molecule type" value="Genomic_DNA"/>
</dbReference>
<protein>
    <recommendedName>
        <fullName evidence="1">Alginate export domain-containing protein</fullName>
    </recommendedName>
</protein>
<dbReference type="AlphaFoldDB" id="A0A1E8CN56"/>
<organism evidence="2 3">
    <name type="scientific">Pseudohongiella acticola</name>
    <dbReference type="NCBI Taxonomy" id="1524254"/>
    <lineage>
        <taxon>Bacteria</taxon>
        <taxon>Pseudomonadati</taxon>
        <taxon>Pseudomonadota</taxon>
        <taxon>Gammaproteobacteria</taxon>
        <taxon>Pseudomonadales</taxon>
        <taxon>Pseudohongiellaceae</taxon>
        <taxon>Pseudohongiella</taxon>
    </lineage>
</organism>
<keyword evidence="3" id="KW-1185">Reference proteome</keyword>
<dbReference type="InterPro" id="IPR023614">
    <property type="entry name" value="Porin_dom_sf"/>
</dbReference>